<dbReference type="SMART" id="SM00220">
    <property type="entry name" value="S_TKc"/>
    <property type="match status" value="1"/>
</dbReference>
<evidence type="ECO:0000256" key="5">
    <source>
        <dbReference type="ARBA" id="ARBA00022729"/>
    </source>
</evidence>
<dbReference type="Pfam" id="PF07714">
    <property type="entry name" value="PK_Tyr_Ser-Thr"/>
    <property type="match status" value="1"/>
</dbReference>
<keyword evidence="10 14" id="KW-0472">Membrane</keyword>
<dbReference type="InterPro" id="IPR008271">
    <property type="entry name" value="Ser/Thr_kinase_AS"/>
</dbReference>
<evidence type="ECO:0000256" key="6">
    <source>
        <dbReference type="ARBA" id="ARBA00022741"/>
    </source>
</evidence>
<dbReference type="FunFam" id="1.10.510.10:FF:000252">
    <property type="entry name" value="Receptor-like protein kinase FERONIA"/>
    <property type="match status" value="1"/>
</dbReference>
<dbReference type="GO" id="GO:0005524">
    <property type="term" value="F:ATP binding"/>
    <property type="evidence" value="ECO:0007669"/>
    <property type="project" value="UniProtKB-UniRule"/>
</dbReference>
<feature type="transmembrane region" description="Helical" evidence="14">
    <location>
        <begin position="313"/>
        <end position="336"/>
    </location>
</feature>
<organism evidence="16 17">
    <name type="scientific">Eucalyptus globulus</name>
    <name type="common">Tasmanian blue gum</name>
    <dbReference type="NCBI Taxonomy" id="34317"/>
    <lineage>
        <taxon>Eukaryota</taxon>
        <taxon>Viridiplantae</taxon>
        <taxon>Streptophyta</taxon>
        <taxon>Embryophyta</taxon>
        <taxon>Tracheophyta</taxon>
        <taxon>Spermatophyta</taxon>
        <taxon>Magnoliopsida</taxon>
        <taxon>eudicotyledons</taxon>
        <taxon>Gunneridae</taxon>
        <taxon>Pentapetalae</taxon>
        <taxon>rosids</taxon>
        <taxon>malvids</taxon>
        <taxon>Myrtales</taxon>
        <taxon>Myrtaceae</taxon>
        <taxon>Myrtoideae</taxon>
        <taxon>Eucalypteae</taxon>
        <taxon>Eucalyptus</taxon>
    </lineage>
</organism>
<evidence type="ECO:0000256" key="1">
    <source>
        <dbReference type="ARBA" id="ARBA00004479"/>
    </source>
</evidence>
<reference evidence="16 17" key="1">
    <citation type="submission" date="2024-11" db="EMBL/GenBank/DDBJ databases">
        <title>Chromosome-level genome assembly of Eucalyptus globulus Labill. provides insights into its genome evolution.</title>
        <authorList>
            <person name="Li X."/>
        </authorList>
    </citation>
    <scope>NUCLEOTIDE SEQUENCE [LARGE SCALE GENOMIC DNA]</scope>
    <source>
        <strain evidence="16">CL2024</strain>
        <tissue evidence="16">Fresh tender leaves</tissue>
    </source>
</reference>
<dbReference type="PROSITE" id="PS50011">
    <property type="entry name" value="PROTEIN_KINASE_DOM"/>
    <property type="match status" value="1"/>
</dbReference>
<dbReference type="GO" id="GO:0016020">
    <property type="term" value="C:membrane"/>
    <property type="evidence" value="ECO:0007669"/>
    <property type="project" value="UniProtKB-SubCell"/>
</dbReference>
<evidence type="ECO:0000256" key="8">
    <source>
        <dbReference type="ARBA" id="ARBA00022840"/>
    </source>
</evidence>
<keyword evidence="6 12" id="KW-0547">Nucleotide-binding</keyword>
<dbReference type="FunFam" id="3.30.200.20:FF:000039">
    <property type="entry name" value="receptor-like protein kinase FERONIA"/>
    <property type="match status" value="1"/>
</dbReference>
<dbReference type="PANTHER" id="PTHR47989:SF62">
    <property type="entry name" value="OS05G0423500 PROTEIN"/>
    <property type="match status" value="1"/>
</dbReference>
<dbReference type="PANTHER" id="PTHR47989">
    <property type="entry name" value="OS01G0750732 PROTEIN"/>
    <property type="match status" value="1"/>
</dbReference>
<keyword evidence="17" id="KW-1185">Reference proteome</keyword>
<dbReference type="SUPFAM" id="SSF56112">
    <property type="entry name" value="Protein kinase-like (PK-like)"/>
    <property type="match status" value="1"/>
</dbReference>
<dbReference type="InterPro" id="IPR024788">
    <property type="entry name" value="Malectin-like_Carb-bd_dom"/>
</dbReference>
<evidence type="ECO:0000256" key="14">
    <source>
        <dbReference type="SAM" id="Phobius"/>
    </source>
</evidence>
<evidence type="ECO:0000259" key="15">
    <source>
        <dbReference type="PROSITE" id="PS50011"/>
    </source>
</evidence>
<dbReference type="Pfam" id="PF12819">
    <property type="entry name" value="Malectin_like"/>
    <property type="match status" value="1"/>
</dbReference>
<dbReference type="InterPro" id="IPR001245">
    <property type="entry name" value="Ser-Thr/Tyr_kinase_cat_dom"/>
</dbReference>
<dbReference type="PROSITE" id="PS00107">
    <property type="entry name" value="PROTEIN_KINASE_ATP"/>
    <property type="match status" value="1"/>
</dbReference>
<evidence type="ECO:0000256" key="9">
    <source>
        <dbReference type="ARBA" id="ARBA00022989"/>
    </source>
</evidence>
<evidence type="ECO:0000256" key="12">
    <source>
        <dbReference type="PROSITE-ProRule" id="PRU10141"/>
    </source>
</evidence>
<keyword evidence="8 12" id="KW-0067">ATP-binding</keyword>
<feature type="binding site" evidence="12">
    <location>
        <position position="423"/>
    </location>
    <ligand>
        <name>ATP</name>
        <dbReference type="ChEBI" id="CHEBI:30616"/>
    </ligand>
</feature>
<keyword evidence="7" id="KW-0418">Kinase</keyword>
<evidence type="ECO:0000256" key="4">
    <source>
        <dbReference type="ARBA" id="ARBA00022692"/>
    </source>
</evidence>
<evidence type="ECO:0000256" key="11">
    <source>
        <dbReference type="ARBA" id="ARBA00023180"/>
    </source>
</evidence>
<dbReference type="Gene3D" id="1.10.510.10">
    <property type="entry name" value="Transferase(Phosphotransferase) domain 1"/>
    <property type="match status" value="1"/>
</dbReference>
<accession>A0ABD3J647</accession>
<keyword evidence="3" id="KW-0808">Transferase</keyword>
<evidence type="ECO:0000256" key="10">
    <source>
        <dbReference type="ARBA" id="ARBA00023136"/>
    </source>
</evidence>
<sequence length="739" mass="81810">MDRGTHIVRLHFFPFASTSNLSEAVFDVSVDGLTLVSNFQVPSNNGSLVVEEFLLNINTTKFVLYFRPRGSSFAFINALEVFLVPDRFIPGSAPSVGTLAINSSNYSRISSQVLRTVYLINVGGDEVALGDDPLWRSWVPDSNYIHVPNAAQNSPSYGSVLNYQDDLDKYLASEHVYRTAKVMNESAWGLYPNTTWNFKVSANASHLVRAHFCDIISLSLNMVHFNLYINGNFTEYIDPYGVNGFRQSYVPFHYDFVVQPGSSGLVNISIGLLNASDTPSQQAYLNGLEIMEIIGSWDLDFAHSEVDNQNKHVGLIIMLVSGSIVLICVSAAIFICKYRKPKRSEIWAWSPLPAIGEGSSHSEVTEQSTHGSAVPNLHLGLKVPLAEIHFATNNFDGKLLIGKGGFGNVYRGTLRDGTKVAVKRSEPGSGQGFSEFQTEITVLSKIRHRHLVSLIGYCAERSEMILVYEFMEKGSLKDHLYNSDFPCLPWKQRLQICIGAARGLNYLHKGAAGGIIHRDIKPTNILLDENYVAKVADFGLSKSGPLDQSQTHVSTGVKGTFGYLDPEYFKTQQLTEKSDVYSFGVVLLEVLCARPAIDPSLPRDQANLAEWGIACIQNGIIEQIVDPLIAGQINPNSLRKYGEVAEKCLQEEDEERPSMGDVLWDLEYALQLQQTAVKREMYNDSVTDGSSLLTLSDVRKLPSFSTDLVEEEGVGKEWADSSETSMSGVFSQMKIDEAR</sequence>
<comment type="subcellular location">
    <subcellularLocation>
        <location evidence="1">Membrane</location>
        <topology evidence="1">Single-pass type I membrane protein</topology>
    </subcellularLocation>
</comment>
<keyword evidence="2" id="KW-0723">Serine/threonine-protein kinase</keyword>
<evidence type="ECO:0000256" key="2">
    <source>
        <dbReference type="ARBA" id="ARBA00022527"/>
    </source>
</evidence>
<feature type="compositionally biased region" description="Polar residues" evidence="13">
    <location>
        <begin position="721"/>
        <end position="730"/>
    </location>
</feature>
<feature type="domain" description="Protein kinase" evidence="15">
    <location>
        <begin position="395"/>
        <end position="669"/>
    </location>
</feature>
<keyword evidence="5" id="KW-0732">Signal</keyword>
<dbReference type="InterPro" id="IPR000719">
    <property type="entry name" value="Prot_kinase_dom"/>
</dbReference>
<dbReference type="PROSITE" id="PS00108">
    <property type="entry name" value="PROTEIN_KINASE_ST"/>
    <property type="match status" value="1"/>
</dbReference>
<protein>
    <recommendedName>
        <fullName evidence="15">Protein kinase domain-containing protein</fullName>
    </recommendedName>
</protein>
<evidence type="ECO:0000256" key="3">
    <source>
        <dbReference type="ARBA" id="ARBA00022679"/>
    </source>
</evidence>
<dbReference type="Proteomes" id="UP001634007">
    <property type="component" value="Unassembled WGS sequence"/>
</dbReference>
<evidence type="ECO:0000256" key="13">
    <source>
        <dbReference type="SAM" id="MobiDB-lite"/>
    </source>
</evidence>
<dbReference type="Gene3D" id="2.60.120.430">
    <property type="entry name" value="Galactose-binding lectin"/>
    <property type="match status" value="2"/>
</dbReference>
<evidence type="ECO:0000313" key="16">
    <source>
        <dbReference type="EMBL" id="KAL3722009.1"/>
    </source>
</evidence>
<comment type="caution">
    <text evidence="16">The sequence shown here is derived from an EMBL/GenBank/DDBJ whole genome shotgun (WGS) entry which is preliminary data.</text>
</comment>
<keyword evidence="9 14" id="KW-1133">Transmembrane helix</keyword>
<feature type="region of interest" description="Disordered" evidence="13">
    <location>
        <begin position="715"/>
        <end position="739"/>
    </location>
</feature>
<dbReference type="EMBL" id="JBJKBG010000009">
    <property type="protein sequence ID" value="KAL3722009.1"/>
    <property type="molecule type" value="Genomic_DNA"/>
</dbReference>
<proteinExistence type="predicted"/>
<keyword evidence="11" id="KW-0325">Glycoprotein</keyword>
<dbReference type="Gene3D" id="3.30.200.20">
    <property type="entry name" value="Phosphorylase Kinase, domain 1"/>
    <property type="match status" value="1"/>
</dbReference>
<gene>
    <name evidence="16" type="ORF">ACJRO7_034369</name>
</gene>
<keyword evidence="4 14" id="KW-0812">Transmembrane</keyword>
<name>A0ABD3J647_EUCGL</name>
<dbReference type="AlphaFoldDB" id="A0ABD3J647"/>
<dbReference type="GO" id="GO:0004674">
    <property type="term" value="F:protein serine/threonine kinase activity"/>
    <property type="evidence" value="ECO:0007669"/>
    <property type="project" value="UniProtKB-KW"/>
</dbReference>
<dbReference type="InterPro" id="IPR011009">
    <property type="entry name" value="Kinase-like_dom_sf"/>
</dbReference>
<dbReference type="InterPro" id="IPR017441">
    <property type="entry name" value="Protein_kinase_ATP_BS"/>
</dbReference>
<dbReference type="CDD" id="cd14066">
    <property type="entry name" value="STKc_IRAK"/>
    <property type="match status" value="1"/>
</dbReference>
<evidence type="ECO:0000256" key="7">
    <source>
        <dbReference type="ARBA" id="ARBA00022777"/>
    </source>
</evidence>
<evidence type="ECO:0000313" key="17">
    <source>
        <dbReference type="Proteomes" id="UP001634007"/>
    </source>
</evidence>